<organism evidence="2 3">
    <name type="scientific">Stylosanthes scabra</name>
    <dbReference type="NCBI Taxonomy" id="79078"/>
    <lineage>
        <taxon>Eukaryota</taxon>
        <taxon>Viridiplantae</taxon>
        <taxon>Streptophyta</taxon>
        <taxon>Embryophyta</taxon>
        <taxon>Tracheophyta</taxon>
        <taxon>Spermatophyta</taxon>
        <taxon>Magnoliopsida</taxon>
        <taxon>eudicotyledons</taxon>
        <taxon>Gunneridae</taxon>
        <taxon>Pentapetalae</taxon>
        <taxon>rosids</taxon>
        <taxon>fabids</taxon>
        <taxon>Fabales</taxon>
        <taxon>Fabaceae</taxon>
        <taxon>Papilionoideae</taxon>
        <taxon>50 kb inversion clade</taxon>
        <taxon>dalbergioids sensu lato</taxon>
        <taxon>Dalbergieae</taxon>
        <taxon>Pterocarpus clade</taxon>
        <taxon>Stylosanthes</taxon>
    </lineage>
</organism>
<dbReference type="EMBL" id="JASCZI010273331">
    <property type="protein sequence ID" value="MED6224660.1"/>
    <property type="molecule type" value="Genomic_DNA"/>
</dbReference>
<protein>
    <submittedName>
        <fullName evidence="2">Uncharacterized protein</fullName>
    </submittedName>
</protein>
<evidence type="ECO:0000256" key="1">
    <source>
        <dbReference type="SAM" id="Phobius"/>
    </source>
</evidence>
<proteinExistence type="predicted"/>
<comment type="caution">
    <text evidence="2">The sequence shown here is derived from an EMBL/GenBank/DDBJ whole genome shotgun (WGS) entry which is preliminary data.</text>
</comment>
<keyword evidence="1" id="KW-0812">Transmembrane</keyword>
<keyword evidence="1" id="KW-0472">Membrane</keyword>
<evidence type="ECO:0000313" key="3">
    <source>
        <dbReference type="Proteomes" id="UP001341840"/>
    </source>
</evidence>
<feature type="transmembrane region" description="Helical" evidence="1">
    <location>
        <begin position="20"/>
        <end position="37"/>
    </location>
</feature>
<evidence type="ECO:0000313" key="2">
    <source>
        <dbReference type="EMBL" id="MED6224660.1"/>
    </source>
</evidence>
<accession>A0ABU6ZRP0</accession>
<keyword evidence="3" id="KW-1185">Reference proteome</keyword>
<reference evidence="2 3" key="1">
    <citation type="journal article" date="2023" name="Plants (Basel)">
        <title>Bridging the Gap: Combining Genomics and Transcriptomics Approaches to Understand Stylosanthes scabra, an Orphan Legume from the Brazilian Caatinga.</title>
        <authorList>
            <person name="Ferreira-Neto J.R.C."/>
            <person name="da Silva M.D."/>
            <person name="Binneck E."/>
            <person name="de Melo N.F."/>
            <person name="da Silva R.H."/>
            <person name="de Melo A.L.T.M."/>
            <person name="Pandolfi V."/>
            <person name="Bustamante F.O."/>
            <person name="Brasileiro-Vidal A.C."/>
            <person name="Benko-Iseppon A.M."/>
        </authorList>
    </citation>
    <scope>NUCLEOTIDE SEQUENCE [LARGE SCALE GENOMIC DNA]</scope>
    <source>
        <tissue evidence="2">Leaves</tissue>
    </source>
</reference>
<dbReference type="Proteomes" id="UP001341840">
    <property type="component" value="Unassembled WGS sequence"/>
</dbReference>
<name>A0ABU6ZRP0_9FABA</name>
<keyword evidence="1" id="KW-1133">Transmembrane helix</keyword>
<gene>
    <name evidence="2" type="ORF">PIB30_086254</name>
</gene>
<sequence>MEATKVKKTRKTKRLTRRRFVGGNVILHILAPLRKYGSKGKNMSSLPILPKTLERSDSSISSKANDSHVMKSLAAFACLRNSTTTVELAYSNNFLGTSRTNLAEILWCYFHVGFPYKFLSHRHNSTITQLASTANQCPCVIVDPLTTHPLPWHCGPTMRIHLSSFQRISYLLTREATSATSEPFTELAPPGQYAQTFRIV</sequence>